<reference evidence="2" key="1">
    <citation type="journal article" date="2015" name="Nature">
        <title>Complex archaea that bridge the gap between prokaryotes and eukaryotes.</title>
        <authorList>
            <person name="Spang A."/>
            <person name="Saw J.H."/>
            <person name="Jorgensen S.L."/>
            <person name="Zaremba-Niedzwiedzka K."/>
            <person name="Martijn J."/>
            <person name="Lind A.E."/>
            <person name="van Eijk R."/>
            <person name="Schleper C."/>
            <person name="Guy L."/>
            <person name="Ettema T.J."/>
        </authorList>
    </citation>
    <scope>NUCLEOTIDE SEQUENCE</scope>
</reference>
<feature type="transmembrane region" description="Helical" evidence="1">
    <location>
        <begin position="12"/>
        <end position="29"/>
    </location>
</feature>
<proteinExistence type="predicted"/>
<sequence length="40" mass="4325">MVVAIAVVSRDFLIIGGVLLSWMLSRPIAMKPLLISKANT</sequence>
<keyword evidence="1" id="KW-0472">Membrane</keyword>
<comment type="caution">
    <text evidence="2">The sequence shown here is derived from an EMBL/GenBank/DDBJ whole genome shotgun (WGS) entry which is preliminary data.</text>
</comment>
<name>A0A0F9FMT7_9ZZZZ</name>
<evidence type="ECO:0000256" key="1">
    <source>
        <dbReference type="SAM" id="Phobius"/>
    </source>
</evidence>
<dbReference type="EMBL" id="LAZR01023058">
    <property type="protein sequence ID" value="KKL79806.1"/>
    <property type="molecule type" value="Genomic_DNA"/>
</dbReference>
<organism evidence="2">
    <name type="scientific">marine sediment metagenome</name>
    <dbReference type="NCBI Taxonomy" id="412755"/>
    <lineage>
        <taxon>unclassified sequences</taxon>
        <taxon>metagenomes</taxon>
        <taxon>ecological metagenomes</taxon>
    </lineage>
</organism>
<accession>A0A0F9FMT7</accession>
<protein>
    <submittedName>
        <fullName evidence="2">Uncharacterized protein</fullName>
    </submittedName>
</protein>
<evidence type="ECO:0000313" key="2">
    <source>
        <dbReference type="EMBL" id="KKL79806.1"/>
    </source>
</evidence>
<dbReference type="AlphaFoldDB" id="A0A0F9FMT7"/>
<keyword evidence="1" id="KW-1133">Transmembrane helix</keyword>
<gene>
    <name evidence="2" type="ORF">LCGC14_2011090</name>
</gene>
<feature type="non-terminal residue" evidence="2">
    <location>
        <position position="40"/>
    </location>
</feature>
<keyword evidence="1" id="KW-0812">Transmembrane</keyword>